<proteinExistence type="predicted"/>
<dbReference type="AlphaFoldDB" id="A0A0F9C7Z9"/>
<evidence type="ECO:0000313" key="2">
    <source>
        <dbReference type="EMBL" id="KKL45508.1"/>
    </source>
</evidence>
<reference evidence="2" key="1">
    <citation type="journal article" date="2015" name="Nature">
        <title>Complex archaea that bridge the gap between prokaryotes and eukaryotes.</title>
        <authorList>
            <person name="Spang A."/>
            <person name="Saw J.H."/>
            <person name="Jorgensen S.L."/>
            <person name="Zaremba-Niedzwiedzka K."/>
            <person name="Martijn J."/>
            <person name="Lind A.E."/>
            <person name="van Eijk R."/>
            <person name="Schleper C."/>
            <person name="Guy L."/>
            <person name="Ettema T.J."/>
        </authorList>
    </citation>
    <scope>NUCLEOTIDE SEQUENCE</scope>
</reference>
<feature type="region of interest" description="Disordered" evidence="1">
    <location>
        <begin position="1"/>
        <end position="23"/>
    </location>
</feature>
<accession>A0A0F9C7Z9</accession>
<comment type="caution">
    <text evidence="2">The sequence shown here is derived from an EMBL/GenBank/DDBJ whole genome shotgun (WGS) entry which is preliminary data.</text>
</comment>
<name>A0A0F9C7Z9_9ZZZZ</name>
<protein>
    <submittedName>
        <fullName evidence="2">Uncharacterized protein</fullName>
    </submittedName>
</protein>
<dbReference type="EMBL" id="LAZR01034360">
    <property type="protein sequence ID" value="KKL45508.1"/>
    <property type="molecule type" value="Genomic_DNA"/>
</dbReference>
<sequence>MAKTGKEAEQPETEEQTPTEKEQLETLTVKLNESNTKYGALENSYKGLQTTVNEKDRKLKEQTDLGSRLDGFEETQRILAAMVAEQSQVEEGTPKEDYLKKFDELTVRQAEKRKQDTLKTEQEEYNAKGYALLETGKAAFGDDEDGYDKFEDAVYGGRFEKAQKLIERAKNNPQKPKETDEEIEERIKQKVLQDNNLLQTESAKPSGITANDKQIVEDYIKDPDDAKNFEAHEDYLRRTRK</sequence>
<gene>
    <name evidence="2" type="ORF">LCGC14_2354990</name>
</gene>
<organism evidence="2">
    <name type="scientific">marine sediment metagenome</name>
    <dbReference type="NCBI Taxonomy" id="412755"/>
    <lineage>
        <taxon>unclassified sequences</taxon>
        <taxon>metagenomes</taxon>
        <taxon>ecological metagenomes</taxon>
    </lineage>
</organism>
<evidence type="ECO:0000256" key="1">
    <source>
        <dbReference type="SAM" id="MobiDB-lite"/>
    </source>
</evidence>